<keyword evidence="8" id="KW-1015">Disulfide bond</keyword>
<comment type="subcellular location">
    <subcellularLocation>
        <location evidence="2">Cell membrane</location>
        <topology evidence="2">Multi-pass membrane protein</topology>
    </subcellularLocation>
    <subcellularLocation>
        <location evidence="1">Membrane</location>
        <location evidence="1">Caveola</location>
        <topology evidence="1">Multi-pass membrane protein</topology>
    </subcellularLocation>
</comment>
<evidence type="ECO:0000256" key="9">
    <source>
        <dbReference type="ARBA" id="ARBA00023170"/>
    </source>
</evidence>
<keyword evidence="5 14" id="KW-0812">Transmembrane</keyword>
<feature type="region of interest" description="Disordered" evidence="13">
    <location>
        <begin position="1"/>
        <end position="48"/>
    </location>
</feature>
<proteinExistence type="inferred from homology"/>
<sequence>MEQDDEWDDEKDLDEMKLGFDEEDSVSEYEEQTTDDEREKHEKLAEEELTSSLRTEPVECCVCMSDGGVKRWRRRHPIEEQRDLIGYYDDDDYEDDFPRKKRKCSRRCCCCRWWCLLLMAIISFLALITVVFWGESTMHAGVLRGITLSEGSDKDHMWRAAEVDVLYSVYVFNLTNPDQFMQGARPRVQELGPYVYTLRETKENVRYEDDETIVEYQGRPTYFFQPHLSEGSENDPITTVNIPFVNAADMVKENKLVKTILKVVKKVHGFDTIRKQTVGELLWGSRSEVLDWARTLQDVPYPHQLFGLLMGLNYTLQPPYRMHTGKGDPGKMNKILAYNGHEVLYSWFGDTCNMIRGTDGNGFAPGLTMNDTLYIFNGQLCRSLPLVYNATIQKEKGLEAYRFVHPKGVFSYDAAHPENQCFCGEHGCPPRGILDMKSCYFGASVGFSFPHFYDGDPKLRHLVLGLRPNPEKHRTEFDIYPDLGIPLRVKLRMQMNVMLDRNQPLERARHFDVVLPVFWFEVGVDSLPGDVVGLLKLAQNLPPVVKTTSVTLCTALTLIFLLLLLAQTIATWCGWGTSKALKRPLTPEDLPHLSPCRPMSTQWQYDELHKPPRCGSSFHATPSEKSALTTPQPLTPGLDIPIIDDHTLLPPYRARRGDSPDLLPQPEDGEYSIDQVPPPYSPGPQQRTSSTVSVEIHTTASDDDLQNIPGSSTAVTPVEDLPPDHSSPTESLPAVSEENEPDSPSAPLARLEETSDSDGNSASGLPSSPDLPPESESQRLPESPAPLATSSPQGSMGNNNRRNDLPPPLESDL</sequence>
<feature type="transmembrane region" description="Helical" evidence="14">
    <location>
        <begin position="109"/>
        <end position="134"/>
    </location>
</feature>
<dbReference type="PANTHER" id="PTHR11923:SF110">
    <property type="entry name" value="SCAVENGER RECEPTOR CLASS B MEMBER 1"/>
    <property type="match status" value="1"/>
</dbReference>
<evidence type="ECO:0000313" key="16">
    <source>
        <dbReference type="Proteomes" id="UP000324222"/>
    </source>
</evidence>
<feature type="compositionally biased region" description="Polar residues" evidence="13">
    <location>
        <begin position="618"/>
        <end position="632"/>
    </location>
</feature>
<keyword evidence="16" id="KW-1185">Reference proteome</keyword>
<name>A0A5B7CPZ0_PORTR</name>
<evidence type="ECO:0000256" key="3">
    <source>
        <dbReference type="ARBA" id="ARBA00010532"/>
    </source>
</evidence>
<dbReference type="AlphaFoldDB" id="A0A5B7CPZ0"/>
<evidence type="ECO:0000256" key="7">
    <source>
        <dbReference type="ARBA" id="ARBA00023136"/>
    </source>
</evidence>
<evidence type="ECO:0000256" key="6">
    <source>
        <dbReference type="ARBA" id="ARBA00022989"/>
    </source>
</evidence>
<feature type="compositionally biased region" description="Acidic residues" evidence="13">
    <location>
        <begin position="21"/>
        <end position="34"/>
    </location>
</feature>
<accession>A0A5B7CPZ0</accession>
<evidence type="ECO:0000313" key="15">
    <source>
        <dbReference type="EMBL" id="MPC11265.1"/>
    </source>
</evidence>
<feature type="region of interest" description="Disordered" evidence="13">
    <location>
        <begin position="614"/>
        <end position="813"/>
    </location>
</feature>
<reference evidence="15 16" key="1">
    <citation type="submission" date="2019-05" db="EMBL/GenBank/DDBJ databases">
        <title>Another draft genome of Portunus trituberculatus and its Hox gene families provides insights of decapod evolution.</title>
        <authorList>
            <person name="Jeong J.-H."/>
            <person name="Song I."/>
            <person name="Kim S."/>
            <person name="Choi T."/>
            <person name="Kim D."/>
            <person name="Ryu S."/>
            <person name="Kim W."/>
        </authorList>
    </citation>
    <scope>NUCLEOTIDE SEQUENCE [LARGE SCALE GENOMIC DNA]</scope>
    <source>
        <tissue evidence="15">Muscle</tissue>
    </source>
</reference>
<evidence type="ECO:0000256" key="8">
    <source>
        <dbReference type="ARBA" id="ARBA00023157"/>
    </source>
</evidence>
<evidence type="ECO:0000256" key="14">
    <source>
        <dbReference type="SAM" id="Phobius"/>
    </source>
</evidence>
<dbReference type="OrthoDB" id="18585at2759"/>
<evidence type="ECO:0000256" key="10">
    <source>
        <dbReference type="ARBA" id="ARBA00023180"/>
    </source>
</evidence>
<dbReference type="EMBL" id="VSRR010000154">
    <property type="protein sequence ID" value="MPC11265.1"/>
    <property type="molecule type" value="Genomic_DNA"/>
</dbReference>
<evidence type="ECO:0000256" key="5">
    <source>
        <dbReference type="ARBA" id="ARBA00022692"/>
    </source>
</evidence>
<dbReference type="InterPro" id="IPR002159">
    <property type="entry name" value="CD36_fam"/>
</dbReference>
<dbReference type="GO" id="GO:0005044">
    <property type="term" value="F:scavenger receptor activity"/>
    <property type="evidence" value="ECO:0007669"/>
    <property type="project" value="TreeGrafter"/>
</dbReference>
<comment type="similarity">
    <text evidence="3">Belongs to the CD36 family.</text>
</comment>
<feature type="compositionally biased region" description="Acidic residues" evidence="13">
    <location>
        <begin position="1"/>
        <end position="13"/>
    </location>
</feature>
<feature type="compositionally biased region" description="Basic and acidic residues" evidence="13">
    <location>
        <begin position="35"/>
        <end position="46"/>
    </location>
</feature>
<organism evidence="15 16">
    <name type="scientific">Portunus trituberculatus</name>
    <name type="common">Swimming crab</name>
    <name type="synonym">Neptunus trituberculatus</name>
    <dbReference type="NCBI Taxonomy" id="210409"/>
    <lineage>
        <taxon>Eukaryota</taxon>
        <taxon>Metazoa</taxon>
        <taxon>Ecdysozoa</taxon>
        <taxon>Arthropoda</taxon>
        <taxon>Crustacea</taxon>
        <taxon>Multicrustacea</taxon>
        <taxon>Malacostraca</taxon>
        <taxon>Eumalacostraca</taxon>
        <taxon>Eucarida</taxon>
        <taxon>Decapoda</taxon>
        <taxon>Pleocyemata</taxon>
        <taxon>Brachyura</taxon>
        <taxon>Eubrachyura</taxon>
        <taxon>Portunoidea</taxon>
        <taxon>Portunidae</taxon>
        <taxon>Portuninae</taxon>
        <taxon>Portunus</taxon>
    </lineage>
</organism>
<evidence type="ECO:0000256" key="13">
    <source>
        <dbReference type="SAM" id="MobiDB-lite"/>
    </source>
</evidence>
<keyword evidence="4" id="KW-1003">Cell membrane</keyword>
<evidence type="ECO:0000256" key="12">
    <source>
        <dbReference type="ARBA" id="ARBA00042244"/>
    </source>
</evidence>
<dbReference type="GO" id="GO:0005901">
    <property type="term" value="C:caveola"/>
    <property type="evidence" value="ECO:0007669"/>
    <property type="project" value="UniProtKB-SubCell"/>
</dbReference>
<dbReference type="PRINTS" id="PR01609">
    <property type="entry name" value="CD36FAMILY"/>
</dbReference>
<evidence type="ECO:0000256" key="4">
    <source>
        <dbReference type="ARBA" id="ARBA00022475"/>
    </source>
</evidence>
<dbReference type="Proteomes" id="UP000324222">
    <property type="component" value="Unassembled WGS sequence"/>
</dbReference>
<keyword evidence="10" id="KW-0325">Glycoprotein</keyword>
<feature type="compositionally biased region" description="Polar residues" evidence="13">
    <location>
        <begin position="788"/>
        <end position="797"/>
    </location>
</feature>
<evidence type="ECO:0000256" key="2">
    <source>
        <dbReference type="ARBA" id="ARBA00004651"/>
    </source>
</evidence>
<dbReference type="Pfam" id="PF01130">
    <property type="entry name" value="CD36"/>
    <property type="match status" value="1"/>
</dbReference>
<comment type="caution">
    <text evidence="15">The sequence shown here is derived from an EMBL/GenBank/DDBJ whole genome shotgun (WGS) entry which is preliminary data.</text>
</comment>
<dbReference type="PANTHER" id="PTHR11923">
    <property type="entry name" value="SCAVENGER RECEPTOR CLASS B TYPE-1 SR-B1"/>
    <property type="match status" value="1"/>
</dbReference>
<keyword evidence="7 14" id="KW-0472">Membrane</keyword>
<keyword evidence="9 15" id="KW-0675">Receptor</keyword>
<evidence type="ECO:0000256" key="1">
    <source>
        <dbReference type="ARBA" id="ARBA00004189"/>
    </source>
</evidence>
<evidence type="ECO:0000256" key="11">
    <source>
        <dbReference type="ARBA" id="ARBA00040821"/>
    </source>
</evidence>
<protein>
    <recommendedName>
        <fullName evidence="11">Scavenger receptor class B member 1</fullName>
    </recommendedName>
    <alternativeName>
        <fullName evidence="12">SR-BI</fullName>
    </alternativeName>
</protein>
<gene>
    <name evidence="15" type="primary">SCARB1_3</name>
    <name evidence="15" type="ORF">E2C01_003931</name>
</gene>
<dbReference type="GO" id="GO:0005737">
    <property type="term" value="C:cytoplasm"/>
    <property type="evidence" value="ECO:0007669"/>
    <property type="project" value="TreeGrafter"/>
</dbReference>
<keyword evidence="6 14" id="KW-1133">Transmembrane helix</keyword>
<feature type="compositionally biased region" description="Polar residues" evidence="13">
    <location>
        <begin position="683"/>
        <end position="699"/>
    </location>
</feature>